<dbReference type="EMBL" id="LCBX01000062">
    <property type="protein sequence ID" value="KKS18947.1"/>
    <property type="molecule type" value="Genomic_DNA"/>
</dbReference>
<comment type="caution">
    <text evidence="1">The sequence shown here is derived from an EMBL/GenBank/DDBJ whole genome shotgun (WGS) entry which is preliminary data.</text>
</comment>
<dbReference type="AlphaFoldDB" id="A0A0G0X3G4"/>
<sequence>MAKVKVWTEEIHSMDNGGSLHFSVEVAGHVFSYSPWWENCGETGETFECSCGFHTVQAQGNGCWQGNHNEKHEVEIDLLHTALMLLGVHEARRQDVGYPALWDGLEQIASETLQGADKFVTEAKRFLRKQSGAPTIAQLRRMMLSGEKADGQAK</sequence>
<dbReference type="Proteomes" id="UP000034507">
    <property type="component" value="Unassembled WGS sequence"/>
</dbReference>
<name>A0A0G0X3G4_UNCKA</name>
<protein>
    <submittedName>
        <fullName evidence="1">Uncharacterized protein</fullName>
    </submittedName>
</protein>
<evidence type="ECO:0000313" key="2">
    <source>
        <dbReference type="Proteomes" id="UP000034507"/>
    </source>
</evidence>
<proteinExistence type="predicted"/>
<evidence type="ECO:0000313" key="1">
    <source>
        <dbReference type="EMBL" id="KKS18947.1"/>
    </source>
</evidence>
<feature type="non-terminal residue" evidence="1">
    <location>
        <position position="154"/>
    </location>
</feature>
<reference evidence="1 2" key="1">
    <citation type="journal article" date="2015" name="Nature">
        <title>rRNA introns, odd ribosomes, and small enigmatic genomes across a large radiation of phyla.</title>
        <authorList>
            <person name="Brown C.T."/>
            <person name="Hug L.A."/>
            <person name="Thomas B.C."/>
            <person name="Sharon I."/>
            <person name="Castelle C.J."/>
            <person name="Singh A."/>
            <person name="Wilkins M.J."/>
            <person name="Williams K.H."/>
            <person name="Banfield J.F."/>
        </authorList>
    </citation>
    <scope>NUCLEOTIDE SEQUENCE [LARGE SCALE GENOMIC DNA]</scope>
</reference>
<accession>A0A0G0X3G4</accession>
<gene>
    <name evidence="1" type="ORF">UU77_C0062G0001</name>
</gene>
<organism evidence="1 2">
    <name type="scientific">candidate division WWE3 bacterium GW2011_GWC1_41_7</name>
    <dbReference type="NCBI Taxonomy" id="1619119"/>
    <lineage>
        <taxon>Bacteria</taxon>
        <taxon>Katanobacteria</taxon>
    </lineage>
</organism>